<comment type="caution">
    <text evidence="1">The sequence shown here is derived from an EMBL/GenBank/DDBJ whole genome shotgun (WGS) entry which is preliminary data.</text>
</comment>
<keyword evidence="2" id="KW-1185">Reference proteome</keyword>
<organism evidence="1 2">
    <name type="scientific">Pleurodeles waltl</name>
    <name type="common">Iberian ribbed newt</name>
    <dbReference type="NCBI Taxonomy" id="8319"/>
    <lineage>
        <taxon>Eukaryota</taxon>
        <taxon>Metazoa</taxon>
        <taxon>Chordata</taxon>
        <taxon>Craniata</taxon>
        <taxon>Vertebrata</taxon>
        <taxon>Euteleostomi</taxon>
        <taxon>Amphibia</taxon>
        <taxon>Batrachia</taxon>
        <taxon>Caudata</taxon>
        <taxon>Salamandroidea</taxon>
        <taxon>Salamandridae</taxon>
        <taxon>Pleurodelinae</taxon>
        <taxon>Pleurodeles</taxon>
    </lineage>
</organism>
<accession>A0AAV7V2Y9</accession>
<proteinExistence type="predicted"/>
<dbReference type="Proteomes" id="UP001066276">
    <property type="component" value="Chromosome 2_2"/>
</dbReference>
<evidence type="ECO:0000313" key="2">
    <source>
        <dbReference type="Proteomes" id="UP001066276"/>
    </source>
</evidence>
<protein>
    <submittedName>
        <fullName evidence="1">Uncharacterized protein</fullName>
    </submittedName>
</protein>
<dbReference type="AlphaFoldDB" id="A0AAV7V2Y9"/>
<evidence type="ECO:0000313" key="1">
    <source>
        <dbReference type="EMBL" id="KAJ1194333.1"/>
    </source>
</evidence>
<gene>
    <name evidence="1" type="ORF">NDU88_003622</name>
</gene>
<sequence length="71" mass="7802">MVRLHARRCVPFATRSLQSSENNVGPSLVPVEDLADQKSDTWAKGGKYVPDAKQTQQIQNTAWSRSGFLAG</sequence>
<dbReference type="EMBL" id="JANPWB010000004">
    <property type="protein sequence ID" value="KAJ1194333.1"/>
    <property type="molecule type" value="Genomic_DNA"/>
</dbReference>
<name>A0AAV7V2Y9_PLEWA</name>
<reference evidence="1" key="1">
    <citation type="journal article" date="2022" name="bioRxiv">
        <title>Sequencing and chromosome-scale assembly of the giantPleurodeles waltlgenome.</title>
        <authorList>
            <person name="Brown T."/>
            <person name="Elewa A."/>
            <person name="Iarovenko S."/>
            <person name="Subramanian E."/>
            <person name="Araus A.J."/>
            <person name="Petzold A."/>
            <person name="Susuki M."/>
            <person name="Suzuki K.-i.T."/>
            <person name="Hayashi T."/>
            <person name="Toyoda A."/>
            <person name="Oliveira C."/>
            <person name="Osipova E."/>
            <person name="Leigh N.D."/>
            <person name="Simon A."/>
            <person name="Yun M.H."/>
        </authorList>
    </citation>
    <scope>NUCLEOTIDE SEQUENCE</scope>
    <source>
        <strain evidence="1">20211129_DDA</strain>
        <tissue evidence="1">Liver</tissue>
    </source>
</reference>